<dbReference type="InterPro" id="IPR036465">
    <property type="entry name" value="vWFA_dom_sf"/>
</dbReference>
<keyword evidence="1" id="KW-0812">Transmembrane</keyword>
<dbReference type="PRINTS" id="PR00453">
    <property type="entry name" value="VWFADOMAIN"/>
</dbReference>
<keyword evidence="1" id="KW-1133">Transmembrane helix</keyword>
<feature type="domain" description="VWFA" evidence="2">
    <location>
        <begin position="95"/>
        <end position="281"/>
    </location>
</feature>
<reference evidence="3 4" key="1">
    <citation type="submission" date="2014-09" db="EMBL/GenBank/DDBJ databases">
        <title>Vibrio maritimus JCM 19240. (C210) whole genome shotgun sequence.</title>
        <authorList>
            <person name="Sawabe T."/>
            <person name="Meirelles P."/>
            <person name="Nakanishi M."/>
            <person name="Sayaka M."/>
            <person name="Hattori M."/>
            <person name="Ohkuma M."/>
        </authorList>
    </citation>
    <scope>NUCLEOTIDE SEQUENCE [LARGE SCALE GENOMIC DNA]</scope>
    <source>
        <strain evidence="3 4">JCM 19240</strain>
    </source>
</reference>
<dbReference type="PANTHER" id="PTHR22550:SF18">
    <property type="entry name" value="VWFA DOMAIN-CONTAINING PROTEIN"/>
    <property type="match status" value="1"/>
</dbReference>
<dbReference type="Proteomes" id="UP000029224">
    <property type="component" value="Unassembled WGS sequence"/>
</dbReference>
<dbReference type="EMBL" id="BBMT01000003">
    <property type="protein sequence ID" value="GAL33472.1"/>
    <property type="molecule type" value="Genomic_DNA"/>
</dbReference>
<protein>
    <submittedName>
        <fullName evidence="3">BatA bacteroides aerotolerance operon</fullName>
    </submittedName>
</protein>
<dbReference type="PANTHER" id="PTHR22550">
    <property type="entry name" value="SPORE GERMINATION PROTEIN"/>
    <property type="match status" value="1"/>
</dbReference>
<keyword evidence="4" id="KW-1185">Reference proteome</keyword>
<dbReference type="Pfam" id="PF00092">
    <property type="entry name" value="VWA"/>
    <property type="match status" value="1"/>
</dbReference>
<dbReference type="AlphaFoldDB" id="A0A090TQU6"/>
<feature type="transmembrane region" description="Helical" evidence="1">
    <location>
        <begin position="64"/>
        <end position="83"/>
    </location>
</feature>
<comment type="caution">
    <text evidence="3">The sequence shown here is derived from an EMBL/GenBank/DDBJ whole genome shotgun (WGS) entry which is preliminary data.</text>
</comment>
<dbReference type="Gene3D" id="3.40.50.410">
    <property type="entry name" value="von Willebrand factor, type A domain"/>
    <property type="match status" value="1"/>
</dbReference>
<gene>
    <name evidence="3" type="ORF">JCM19240_2168</name>
</gene>
<dbReference type="InterPro" id="IPR002035">
    <property type="entry name" value="VWF_A"/>
</dbReference>
<dbReference type="OrthoDB" id="6206554at2"/>
<evidence type="ECO:0000313" key="3">
    <source>
        <dbReference type="EMBL" id="GAL33472.1"/>
    </source>
</evidence>
<proteinExistence type="predicted"/>
<organism evidence="3 4">
    <name type="scientific">Vibrio maritimus</name>
    <dbReference type="NCBI Taxonomy" id="990268"/>
    <lineage>
        <taxon>Bacteria</taxon>
        <taxon>Pseudomonadati</taxon>
        <taxon>Pseudomonadota</taxon>
        <taxon>Gammaproteobacteria</taxon>
        <taxon>Vibrionales</taxon>
        <taxon>Vibrionaceae</taxon>
        <taxon>Vibrio</taxon>
    </lineage>
</organism>
<dbReference type="SMART" id="SM00327">
    <property type="entry name" value="VWA"/>
    <property type="match status" value="1"/>
</dbReference>
<name>A0A090TQU6_9VIBR</name>
<reference evidence="3 4" key="2">
    <citation type="submission" date="2014-09" db="EMBL/GenBank/DDBJ databases">
        <authorList>
            <consortium name="NBRP consortium"/>
            <person name="Sawabe T."/>
            <person name="Meirelles P."/>
            <person name="Nakanishi M."/>
            <person name="Sayaka M."/>
            <person name="Hattori M."/>
            <person name="Ohkuma M."/>
        </authorList>
    </citation>
    <scope>NUCLEOTIDE SEQUENCE [LARGE SCALE GENOMIC DNA]</scope>
    <source>
        <strain evidence="3 4">JCM 19240</strain>
    </source>
</reference>
<dbReference type="PROSITE" id="PS50234">
    <property type="entry name" value="VWFA"/>
    <property type="match status" value="1"/>
</dbReference>
<dbReference type="SUPFAM" id="SSF53300">
    <property type="entry name" value="vWA-like"/>
    <property type="match status" value="1"/>
</dbReference>
<sequence length="347" mass="38593">MIEFKSSWAFLLLFLPVLVWYFAPAYKTTQTALRFSFFSILTGVLGIKADSGANQLKPTTWQKIALIFGWSMLVLAMAQPVMLSKPQTREVKGRDLMVVVDLSGSMDEKDFVQQQNEVPITRLEASQQVLSDFSKTRDDDRLGLIVFGDNAYLQTPFTADLEAWRELLTETRTAMAGQNTHLGDAIGLGIKHFLDNGESEQKVMLVVTDGNDTDSLVPPIEAAKVAAQYGIRIHLIAIGDPAATGENQMDMDTISEVAKITGGNAFLAISPSELKGVTDTISALEPSLYQSFTYQVETSLHYIPVLLLALNHLLIMWVYSLRRFFVSSKTSEDSDEIHIAEEIRNEF</sequence>
<evidence type="ECO:0000256" key="1">
    <source>
        <dbReference type="SAM" id="Phobius"/>
    </source>
</evidence>
<feature type="transmembrane region" description="Helical" evidence="1">
    <location>
        <begin position="300"/>
        <end position="319"/>
    </location>
</feature>
<dbReference type="InterPro" id="IPR050768">
    <property type="entry name" value="UPF0353/GerABKA_families"/>
</dbReference>
<evidence type="ECO:0000259" key="2">
    <source>
        <dbReference type="PROSITE" id="PS50234"/>
    </source>
</evidence>
<evidence type="ECO:0000313" key="4">
    <source>
        <dbReference type="Proteomes" id="UP000029224"/>
    </source>
</evidence>
<keyword evidence="1" id="KW-0472">Membrane</keyword>
<accession>A0A090TQU6</accession>